<reference evidence="1" key="1">
    <citation type="submission" date="2021-01" db="EMBL/GenBank/DDBJ databases">
        <authorList>
            <consortium name="Genoscope - CEA"/>
            <person name="William W."/>
        </authorList>
    </citation>
    <scope>NUCLEOTIDE SEQUENCE</scope>
</reference>
<dbReference type="EMBL" id="CAJJDP010000059">
    <property type="protein sequence ID" value="CAD8172595.1"/>
    <property type="molecule type" value="Genomic_DNA"/>
</dbReference>
<name>A0A8S1V7Q8_PAROT</name>
<dbReference type="AlphaFoldDB" id="A0A8S1V7Q8"/>
<keyword evidence="2" id="KW-1185">Reference proteome</keyword>
<organism evidence="1 2">
    <name type="scientific">Paramecium octaurelia</name>
    <dbReference type="NCBI Taxonomy" id="43137"/>
    <lineage>
        <taxon>Eukaryota</taxon>
        <taxon>Sar</taxon>
        <taxon>Alveolata</taxon>
        <taxon>Ciliophora</taxon>
        <taxon>Intramacronucleata</taxon>
        <taxon>Oligohymenophorea</taxon>
        <taxon>Peniculida</taxon>
        <taxon>Parameciidae</taxon>
        <taxon>Paramecium</taxon>
    </lineage>
</organism>
<evidence type="ECO:0000313" key="1">
    <source>
        <dbReference type="EMBL" id="CAD8172595.1"/>
    </source>
</evidence>
<evidence type="ECO:0000313" key="2">
    <source>
        <dbReference type="Proteomes" id="UP000683925"/>
    </source>
</evidence>
<accession>A0A8S1V7Q8</accession>
<gene>
    <name evidence="1" type="ORF">POCTA_138.1.T0600195</name>
</gene>
<proteinExistence type="predicted"/>
<comment type="caution">
    <text evidence="1">The sequence shown here is derived from an EMBL/GenBank/DDBJ whole genome shotgun (WGS) entry which is preliminary data.</text>
</comment>
<sequence length="55" mass="6339">MSLMEIKGLIYQREAFQLNRSGDIQQYLGLRVASILRIIKLISGMGMKNQNKQIQ</sequence>
<protein>
    <submittedName>
        <fullName evidence="1">Uncharacterized protein</fullName>
    </submittedName>
</protein>
<dbReference type="Proteomes" id="UP000683925">
    <property type="component" value="Unassembled WGS sequence"/>
</dbReference>